<evidence type="ECO:0000313" key="4">
    <source>
        <dbReference type="Proteomes" id="UP000054988"/>
    </source>
</evidence>
<comment type="caution">
    <text evidence="3">The sequence shown here is derived from an EMBL/GenBank/DDBJ whole genome shotgun (WGS) entry which is preliminary data.</text>
</comment>
<evidence type="ECO:0000256" key="1">
    <source>
        <dbReference type="SAM" id="Phobius"/>
    </source>
</evidence>
<keyword evidence="1" id="KW-0812">Transmembrane</keyword>
<feature type="transmembrane region" description="Helical" evidence="1">
    <location>
        <begin position="82"/>
        <end position="102"/>
    </location>
</feature>
<sequence length="152" mass="17292">MILLYALLQSLPPSTLATSTNTSSLFDPVTGECININGCRMITGILWNCLSVILICTWVAIHPNIPRVGTHPALVVYKNIQLMVIAILAPEIITLWAMRQWYSAKAIAKRFKNYGWGMSHAFFIIMGGFALYEGDTFHRYLWNDEDEDLPWR</sequence>
<dbReference type="Proteomes" id="UP000054988">
    <property type="component" value="Unassembled WGS sequence"/>
</dbReference>
<feature type="chain" id="PRO_5006901588" description="Integral membrane protein" evidence="2">
    <location>
        <begin position="18"/>
        <end position="152"/>
    </location>
</feature>
<evidence type="ECO:0000313" key="3">
    <source>
        <dbReference type="EMBL" id="KTB33181.1"/>
    </source>
</evidence>
<feature type="transmembrane region" description="Helical" evidence="1">
    <location>
        <begin position="41"/>
        <end position="61"/>
    </location>
</feature>
<feature type="signal peptide" evidence="2">
    <location>
        <begin position="1"/>
        <end position="17"/>
    </location>
</feature>
<keyword evidence="1" id="KW-0472">Membrane</keyword>
<reference evidence="3 4" key="1">
    <citation type="submission" date="2015-12" db="EMBL/GenBank/DDBJ databases">
        <title>Draft genome sequence of Moniliophthora roreri, the causal agent of frosty pod rot of cacao.</title>
        <authorList>
            <person name="Aime M.C."/>
            <person name="Diaz-Valderrama J.R."/>
            <person name="Kijpornyongpan T."/>
            <person name="Phillips-Mora W."/>
        </authorList>
    </citation>
    <scope>NUCLEOTIDE SEQUENCE [LARGE SCALE GENOMIC DNA]</scope>
    <source>
        <strain evidence="3 4">MCA 2952</strain>
    </source>
</reference>
<keyword evidence="1" id="KW-1133">Transmembrane helix</keyword>
<dbReference type="AlphaFoldDB" id="A0A0W0FA40"/>
<dbReference type="EMBL" id="LATX01002189">
    <property type="protein sequence ID" value="KTB33181.1"/>
    <property type="molecule type" value="Genomic_DNA"/>
</dbReference>
<dbReference type="PANTHER" id="PTHR35043">
    <property type="entry name" value="TRANSCRIPTION FACTOR DOMAIN-CONTAINING PROTEIN"/>
    <property type="match status" value="1"/>
</dbReference>
<accession>A0A0W0FA40</accession>
<feature type="transmembrane region" description="Helical" evidence="1">
    <location>
        <begin position="114"/>
        <end position="132"/>
    </location>
</feature>
<evidence type="ECO:0008006" key="5">
    <source>
        <dbReference type="Google" id="ProtNLM"/>
    </source>
</evidence>
<protein>
    <recommendedName>
        <fullName evidence="5">Integral membrane protein</fullName>
    </recommendedName>
</protein>
<name>A0A0W0FA40_MONRR</name>
<proteinExistence type="predicted"/>
<dbReference type="PANTHER" id="PTHR35043:SF7">
    <property type="entry name" value="TRANSCRIPTION FACTOR DOMAIN-CONTAINING PROTEIN"/>
    <property type="match status" value="1"/>
</dbReference>
<organism evidence="3 4">
    <name type="scientific">Moniliophthora roreri</name>
    <name type="common">Frosty pod rot fungus</name>
    <name type="synonym">Monilia roreri</name>
    <dbReference type="NCBI Taxonomy" id="221103"/>
    <lineage>
        <taxon>Eukaryota</taxon>
        <taxon>Fungi</taxon>
        <taxon>Dikarya</taxon>
        <taxon>Basidiomycota</taxon>
        <taxon>Agaricomycotina</taxon>
        <taxon>Agaricomycetes</taxon>
        <taxon>Agaricomycetidae</taxon>
        <taxon>Agaricales</taxon>
        <taxon>Marasmiineae</taxon>
        <taxon>Marasmiaceae</taxon>
        <taxon>Moniliophthora</taxon>
    </lineage>
</organism>
<keyword evidence="2" id="KW-0732">Signal</keyword>
<evidence type="ECO:0000256" key="2">
    <source>
        <dbReference type="SAM" id="SignalP"/>
    </source>
</evidence>
<gene>
    <name evidence="3" type="ORF">WG66_14255</name>
</gene>